<keyword evidence="1" id="KW-0812">Transmembrane</keyword>
<organism evidence="2 3">
    <name type="scientific">Coniochaeta ligniaria NRRL 30616</name>
    <dbReference type="NCBI Taxonomy" id="1408157"/>
    <lineage>
        <taxon>Eukaryota</taxon>
        <taxon>Fungi</taxon>
        <taxon>Dikarya</taxon>
        <taxon>Ascomycota</taxon>
        <taxon>Pezizomycotina</taxon>
        <taxon>Sordariomycetes</taxon>
        <taxon>Sordariomycetidae</taxon>
        <taxon>Coniochaetales</taxon>
        <taxon>Coniochaetaceae</taxon>
        <taxon>Coniochaeta</taxon>
    </lineage>
</organism>
<keyword evidence="1" id="KW-1133">Transmembrane helix</keyword>
<feature type="transmembrane region" description="Helical" evidence="1">
    <location>
        <begin position="22"/>
        <end position="43"/>
    </location>
</feature>
<accession>A0A1J7JBP8</accession>
<sequence>MDCLWNEPSTPFKMLPDPEDSFVQRVWVLLTVLFLLLGLHYLAKSRVEGRDGKVTIVAINHSVAPDEMPEQYFDDEQNLATLGQMAAEMIKQAFANSRIRPCNGMTVEVNLERFGLGSGQGLDFSRKWDGLPIHDVLDSLQALSFSFAETSRCSTFAVDITRPTKLRVLEAVYLYRGRIGMVFTSFAFYGDDYSVVPLDS</sequence>
<dbReference type="InParanoid" id="A0A1J7JBP8"/>
<gene>
    <name evidence="2" type="ORF">CONLIGDRAFT_648062</name>
</gene>
<evidence type="ECO:0000313" key="3">
    <source>
        <dbReference type="Proteomes" id="UP000182658"/>
    </source>
</evidence>
<keyword evidence="1" id="KW-0472">Membrane</keyword>
<dbReference type="Proteomes" id="UP000182658">
    <property type="component" value="Unassembled WGS sequence"/>
</dbReference>
<proteinExistence type="predicted"/>
<name>A0A1J7JBP8_9PEZI</name>
<evidence type="ECO:0000256" key="1">
    <source>
        <dbReference type="SAM" id="Phobius"/>
    </source>
</evidence>
<dbReference type="AlphaFoldDB" id="A0A1J7JBP8"/>
<evidence type="ECO:0000313" key="2">
    <source>
        <dbReference type="EMBL" id="OIW24994.1"/>
    </source>
</evidence>
<protein>
    <submittedName>
        <fullName evidence="2">Uncharacterized protein</fullName>
    </submittedName>
</protein>
<dbReference type="EMBL" id="KV875102">
    <property type="protein sequence ID" value="OIW24994.1"/>
    <property type="molecule type" value="Genomic_DNA"/>
</dbReference>
<reference evidence="2 3" key="1">
    <citation type="submission" date="2016-10" db="EMBL/GenBank/DDBJ databases">
        <title>Draft genome sequence of Coniochaeta ligniaria NRRL30616, a lignocellulolytic fungus for bioabatement of inhibitors in plant biomass hydrolysates.</title>
        <authorList>
            <consortium name="DOE Joint Genome Institute"/>
            <person name="Jimenez D.J."/>
            <person name="Hector R.E."/>
            <person name="Riley R."/>
            <person name="Sun H."/>
            <person name="Grigoriev I.V."/>
            <person name="Van Elsas J.D."/>
            <person name="Nichols N.N."/>
        </authorList>
    </citation>
    <scope>NUCLEOTIDE SEQUENCE [LARGE SCALE GENOMIC DNA]</scope>
    <source>
        <strain evidence="2 3">NRRL 30616</strain>
    </source>
</reference>
<keyword evidence="3" id="KW-1185">Reference proteome</keyword>